<name>A0A6G9CME6_RHOER</name>
<evidence type="ECO:0000313" key="2">
    <source>
        <dbReference type="Proteomes" id="UP000502345"/>
    </source>
</evidence>
<dbReference type="Proteomes" id="UP000502345">
    <property type="component" value="Chromosome"/>
</dbReference>
<organism evidence="1 2">
    <name type="scientific">Rhodococcus erythropolis</name>
    <name type="common">Arthrobacter picolinophilus</name>
    <dbReference type="NCBI Taxonomy" id="1833"/>
    <lineage>
        <taxon>Bacteria</taxon>
        <taxon>Bacillati</taxon>
        <taxon>Actinomycetota</taxon>
        <taxon>Actinomycetes</taxon>
        <taxon>Mycobacteriales</taxon>
        <taxon>Nocardiaceae</taxon>
        <taxon>Rhodococcus</taxon>
        <taxon>Rhodococcus erythropolis group</taxon>
    </lineage>
</organism>
<proteinExistence type="predicted"/>
<reference evidence="1 2" key="1">
    <citation type="submission" date="2020-03" db="EMBL/GenBank/DDBJ databases">
        <title>Screen low temperature-resistant strains for efficient degradation of petroleum hydrocarbons under the low temperature.</title>
        <authorList>
            <person name="Wang Y."/>
            <person name="Chen J."/>
        </authorList>
    </citation>
    <scope>NUCLEOTIDE SEQUENCE [LARGE SCALE GENOMIC DNA]</scope>
    <source>
        <strain evidence="1 2">KB1</strain>
    </source>
</reference>
<gene>
    <name evidence="1" type="ORF">G9444_0622</name>
</gene>
<sequence>MPAGGHHDHRSPRRQVNLPACSRSRLNQPGYIAELDSETFSFTALTEESGGAAIACTTTFFSAHVSVLPRICVESRTTTLAAKPVPITFVVTEQAFRFGTRLFDHTAGHDPTFDEFTTARVE</sequence>
<protein>
    <submittedName>
        <fullName evidence="1">Uncharacterized protein</fullName>
    </submittedName>
</protein>
<accession>A0A6G9CME6</accession>
<dbReference type="EMBL" id="CP050124">
    <property type="protein sequence ID" value="QIP37866.1"/>
    <property type="molecule type" value="Genomic_DNA"/>
</dbReference>
<dbReference type="AlphaFoldDB" id="A0A6G9CME6"/>
<evidence type="ECO:0000313" key="1">
    <source>
        <dbReference type="EMBL" id="QIP37866.1"/>
    </source>
</evidence>